<dbReference type="Gene3D" id="1.10.10.10">
    <property type="entry name" value="Winged helix-like DNA-binding domain superfamily/Winged helix DNA-binding domain"/>
    <property type="match status" value="1"/>
</dbReference>
<feature type="non-terminal residue" evidence="1">
    <location>
        <position position="43"/>
    </location>
</feature>
<accession>A0A9W4TFF7</accession>
<feature type="non-terminal residue" evidence="1">
    <location>
        <position position="1"/>
    </location>
</feature>
<evidence type="ECO:0000313" key="2">
    <source>
        <dbReference type="Proteomes" id="UP001153678"/>
    </source>
</evidence>
<dbReference type="Pfam" id="PF13384">
    <property type="entry name" value="HTH_23"/>
    <property type="match status" value="1"/>
</dbReference>
<gene>
    <name evidence="1" type="ORF">FWILDA_LOCUS20053</name>
</gene>
<keyword evidence="2" id="KW-1185">Reference proteome</keyword>
<dbReference type="OrthoDB" id="2363896at2759"/>
<dbReference type="AlphaFoldDB" id="A0A9W4TFF7"/>
<proteinExistence type="predicted"/>
<sequence>AILYSHKRGDSYQKIADIVQCGKTTVYDAINRFKETGSAIPKK</sequence>
<dbReference type="InterPro" id="IPR036388">
    <property type="entry name" value="WH-like_DNA-bd_sf"/>
</dbReference>
<name>A0A9W4TFF7_9GLOM</name>
<evidence type="ECO:0000313" key="1">
    <source>
        <dbReference type="EMBL" id="CAI2201412.1"/>
    </source>
</evidence>
<organism evidence="1 2">
    <name type="scientific">Funneliformis geosporum</name>
    <dbReference type="NCBI Taxonomy" id="1117311"/>
    <lineage>
        <taxon>Eukaryota</taxon>
        <taxon>Fungi</taxon>
        <taxon>Fungi incertae sedis</taxon>
        <taxon>Mucoromycota</taxon>
        <taxon>Glomeromycotina</taxon>
        <taxon>Glomeromycetes</taxon>
        <taxon>Glomerales</taxon>
        <taxon>Glomeraceae</taxon>
        <taxon>Funneliformis</taxon>
    </lineage>
</organism>
<dbReference type="Proteomes" id="UP001153678">
    <property type="component" value="Unassembled WGS sequence"/>
</dbReference>
<dbReference type="EMBL" id="CAMKVN010027501">
    <property type="protein sequence ID" value="CAI2201412.1"/>
    <property type="molecule type" value="Genomic_DNA"/>
</dbReference>
<comment type="caution">
    <text evidence="1">The sequence shown here is derived from an EMBL/GenBank/DDBJ whole genome shotgun (WGS) entry which is preliminary data.</text>
</comment>
<protein>
    <submittedName>
        <fullName evidence="1">5904_t:CDS:1</fullName>
    </submittedName>
</protein>
<reference evidence="1" key="1">
    <citation type="submission" date="2022-08" db="EMBL/GenBank/DDBJ databases">
        <authorList>
            <person name="Kallberg Y."/>
            <person name="Tangrot J."/>
            <person name="Rosling A."/>
        </authorList>
    </citation>
    <scope>NUCLEOTIDE SEQUENCE</scope>
    <source>
        <strain evidence="1">Wild A</strain>
    </source>
</reference>